<dbReference type="PANTHER" id="PTHR14009">
    <property type="entry name" value="LEUCINE ZIPPER-EF-HAND CONTAINING TRANSMEMBRANE PROTEIN"/>
    <property type="match status" value="1"/>
</dbReference>
<feature type="compositionally biased region" description="Pro residues" evidence="8">
    <location>
        <begin position="87"/>
        <end position="99"/>
    </location>
</feature>
<accession>A0A9W7SQ89</accession>
<evidence type="ECO:0000256" key="8">
    <source>
        <dbReference type="SAM" id="MobiDB-lite"/>
    </source>
</evidence>
<keyword evidence="11" id="KW-1185">Reference proteome</keyword>
<keyword evidence="6" id="KW-0472">Membrane</keyword>
<gene>
    <name evidence="10" type="ORF">Tdes44962_MAKER00568</name>
</gene>
<evidence type="ECO:0000256" key="7">
    <source>
        <dbReference type="PROSITE-ProRule" id="PRU01094"/>
    </source>
</evidence>
<feature type="domain" description="Letm1 RBD" evidence="9">
    <location>
        <begin position="194"/>
        <end position="410"/>
    </location>
</feature>
<evidence type="ECO:0000259" key="9">
    <source>
        <dbReference type="PROSITE" id="PS51758"/>
    </source>
</evidence>
<comment type="subcellular location">
    <subcellularLocation>
        <location evidence="1">Mitochondrion inner membrane</location>
        <topology evidence="1">Single-pass membrane protein</topology>
    </subcellularLocation>
</comment>
<dbReference type="GO" id="GO:0030003">
    <property type="term" value="P:intracellular monoatomic cation homeostasis"/>
    <property type="evidence" value="ECO:0007669"/>
    <property type="project" value="TreeGrafter"/>
</dbReference>
<evidence type="ECO:0000256" key="2">
    <source>
        <dbReference type="ARBA" id="ARBA00022692"/>
    </source>
</evidence>
<feature type="compositionally biased region" description="Low complexity" evidence="8">
    <location>
        <begin position="23"/>
        <end position="34"/>
    </location>
</feature>
<keyword evidence="4" id="KW-1133">Transmembrane helix</keyword>
<evidence type="ECO:0000256" key="1">
    <source>
        <dbReference type="ARBA" id="ARBA00004434"/>
    </source>
</evidence>
<evidence type="ECO:0000313" key="10">
    <source>
        <dbReference type="EMBL" id="KAH9826604.1"/>
    </source>
</evidence>
<dbReference type="OrthoDB" id="73691at2759"/>
<evidence type="ECO:0000256" key="3">
    <source>
        <dbReference type="ARBA" id="ARBA00022792"/>
    </source>
</evidence>
<dbReference type="Proteomes" id="UP001138500">
    <property type="component" value="Unassembled WGS sequence"/>
</dbReference>
<keyword evidence="3" id="KW-0999">Mitochondrion inner membrane</keyword>
<name>A0A9W7SQ89_9PEZI</name>
<evidence type="ECO:0000256" key="4">
    <source>
        <dbReference type="ARBA" id="ARBA00022989"/>
    </source>
</evidence>
<dbReference type="InterPro" id="IPR033122">
    <property type="entry name" value="LETM1-like_RBD"/>
</dbReference>
<dbReference type="AlphaFoldDB" id="A0A9W7SQ89"/>
<dbReference type="Pfam" id="PF07766">
    <property type="entry name" value="LETM1_RBD"/>
    <property type="match status" value="1"/>
</dbReference>
<dbReference type="GO" id="GO:0043022">
    <property type="term" value="F:ribosome binding"/>
    <property type="evidence" value="ECO:0007669"/>
    <property type="project" value="InterPro"/>
</dbReference>
<keyword evidence="2" id="KW-0812">Transmembrane</keyword>
<reference evidence="10 11" key="2">
    <citation type="journal article" date="2021" name="Curr. Genet.">
        <title>Genetic response to nitrogen starvation in the aggressive Eucalyptus foliar pathogen Teratosphaeria destructans.</title>
        <authorList>
            <person name="Havenga M."/>
            <person name="Wingfield B.D."/>
            <person name="Wingfield M.J."/>
            <person name="Dreyer L.L."/>
            <person name="Roets F."/>
            <person name="Aylward J."/>
        </authorList>
    </citation>
    <scope>NUCLEOTIDE SEQUENCE [LARGE SCALE GENOMIC DNA]</scope>
    <source>
        <strain evidence="10">CMW44962</strain>
    </source>
</reference>
<protein>
    <submittedName>
        <fullName evidence="10">LETM1-like protein</fullName>
    </submittedName>
</protein>
<evidence type="ECO:0000313" key="11">
    <source>
        <dbReference type="Proteomes" id="UP001138500"/>
    </source>
</evidence>
<evidence type="ECO:0000256" key="6">
    <source>
        <dbReference type="ARBA" id="ARBA00023136"/>
    </source>
</evidence>
<organism evidence="10 11">
    <name type="scientific">Teratosphaeria destructans</name>
    <dbReference type="NCBI Taxonomy" id="418781"/>
    <lineage>
        <taxon>Eukaryota</taxon>
        <taxon>Fungi</taxon>
        <taxon>Dikarya</taxon>
        <taxon>Ascomycota</taxon>
        <taxon>Pezizomycotina</taxon>
        <taxon>Dothideomycetes</taxon>
        <taxon>Dothideomycetidae</taxon>
        <taxon>Mycosphaerellales</taxon>
        <taxon>Teratosphaeriaceae</taxon>
        <taxon>Teratosphaeria</taxon>
    </lineage>
</organism>
<comment type="caution">
    <text evidence="10">The sequence shown here is derived from an EMBL/GenBank/DDBJ whole genome shotgun (WGS) entry which is preliminary data.</text>
</comment>
<evidence type="ECO:0000256" key="5">
    <source>
        <dbReference type="ARBA" id="ARBA00023128"/>
    </source>
</evidence>
<dbReference type="GO" id="GO:0005743">
    <property type="term" value="C:mitochondrial inner membrane"/>
    <property type="evidence" value="ECO:0007669"/>
    <property type="project" value="UniProtKB-SubCell"/>
</dbReference>
<dbReference type="PROSITE" id="PS51758">
    <property type="entry name" value="LETM1_RBD"/>
    <property type="match status" value="1"/>
</dbReference>
<keyword evidence="5 7" id="KW-0496">Mitochondrion</keyword>
<dbReference type="InterPro" id="IPR044202">
    <property type="entry name" value="LETM1/MDM38-like"/>
</dbReference>
<proteinExistence type="predicted"/>
<feature type="region of interest" description="Disordered" evidence="8">
    <location>
        <begin position="80"/>
        <end position="99"/>
    </location>
</feature>
<dbReference type="EMBL" id="RIBY02001978">
    <property type="protein sequence ID" value="KAH9826604.1"/>
    <property type="molecule type" value="Genomic_DNA"/>
</dbReference>
<sequence>MTPRVSSSLCLYAVSKPRPYGARPPLLAAPSPSAHEIQCRRRRYGSQPPPHPKTPDPATATSHAITHAYSARSALTTLESGRHADPVNPPRSTLPPPLTLPERNASSSVFVYWLSVGRAYGRFYKEGVKAVWYNHQAARRLRERMRGSGAKDGIEAARQGLITRSEWQVLRRSRHDIGKLPFFGLCVLVFGEWLPLLVPFIPGFVPGTCRFPKQVVMMRGQAEERRRLSFRRGVSEPTEAQVPDDRVAVGGRPAGWAEWPMLEAMYVRRLLAGLRDDQLHHLSSILTLHGRTWDRLQLPPPAFLLRRHLARHLQGLGVDDRLLLKAAAESPSKTTVTAKLSPVEVENACVDRGLDVLGKQDTELRSSLSWWLKRQQEDGGRGRAVLTMLFRRLAIRGWFRLNLRANEDIV</sequence>
<reference evidence="10 11" key="1">
    <citation type="journal article" date="2018" name="IMA Fungus">
        <title>IMA Genome-F 10: Nine draft genome sequences of Claviceps purpurea s.lat., including C. arundinis, C. humidiphila, and C. cf. spartinae, pseudomolecules for the pitch canker pathogen Fusarium circinatum, draft genome of Davidsoniella eucalypti, Grosmannia galeiformis, Quambalaria eucalypti, and Teratosphaeria destructans.</title>
        <authorList>
            <person name="Wingfield B.D."/>
            <person name="Liu M."/>
            <person name="Nguyen H.D."/>
            <person name="Lane F.A."/>
            <person name="Morgan S.W."/>
            <person name="De Vos L."/>
            <person name="Wilken P.M."/>
            <person name="Duong T.A."/>
            <person name="Aylward J."/>
            <person name="Coetzee M.P."/>
            <person name="Dadej K."/>
            <person name="De Beer Z.W."/>
            <person name="Findlay W."/>
            <person name="Havenga M."/>
            <person name="Kolarik M."/>
            <person name="Menzies J.G."/>
            <person name="Naidoo K."/>
            <person name="Pochopski O."/>
            <person name="Shoukouhi P."/>
            <person name="Santana Q.C."/>
            <person name="Seifert K.A."/>
            <person name="Soal N."/>
            <person name="Steenkamp E.T."/>
            <person name="Tatham C.T."/>
            <person name="van der Nest M.A."/>
            <person name="Wingfield M.J."/>
        </authorList>
    </citation>
    <scope>NUCLEOTIDE SEQUENCE [LARGE SCALE GENOMIC DNA]</scope>
    <source>
        <strain evidence="10">CMW44962</strain>
    </source>
</reference>
<dbReference type="PANTHER" id="PTHR14009:SF1">
    <property type="entry name" value="MITOCHONDRIAL PROTON_CALCIUM EXCHANGER PROTEIN"/>
    <property type="match status" value="1"/>
</dbReference>
<feature type="region of interest" description="Disordered" evidence="8">
    <location>
        <begin position="16"/>
        <end position="60"/>
    </location>
</feature>